<protein>
    <submittedName>
        <fullName evidence="6">Cytochrome C</fullName>
    </submittedName>
</protein>
<evidence type="ECO:0000256" key="4">
    <source>
        <dbReference type="PROSITE-ProRule" id="PRU00433"/>
    </source>
</evidence>
<name>A0ABT5T996_9RHOB</name>
<evidence type="ECO:0000259" key="5">
    <source>
        <dbReference type="PROSITE" id="PS51007"/>
    </source>
</evidence>
<dbReference type="Gene3D" id="1.10.760.10">
    <property type="entry name" value="Cytochrome c-like domain"/>
    <property type="match status" value="1"/>
</dbReference>
<evidence type="ECO:0000313" key="7">
    <source>
        <dbReference type="Proteomes" id="UP001431784"/>
    </source>
</evidence>
<comment type="caution">
    <text evidence="6">The sequence shown here is derived from an EMBL/GenBank/DDBJ whole genome shotgun (WGS) entry which is preliminary data.</text>
</comment>
<proteinExistence type="predicted"/>
<evidence type="ECO:0000256" key="1">
    <source>
        <dbReference type="ARBA" id="ARBA00022617"/>
    </source>
</evidence>
<dbReference type="PROSITE" id="PS51007">
    <property type="entry name" value="CYTC"/>
    <property type="match status" value="1"/>
</dbReference>
<dbReference type="EMBL" id="JAQZSM010000009">
    <property type="protein sequence ID" value="MDD7971693.1"/>
    <property type="molecule type" value="Genomic_DNA"/>
</dbReference>
<evidence type="ECO:0000256" key="3">
    <source>
        <dbReference type="ARBA" id="ARBA00023004"/>
    </source>
</evidence>
<evidence type="ECO:0000313" key="6">
    <source>
        <dbReference type="EMBL" id="MDD7971693.1"/>
    </source>
</evidence>
<keyword evidence="1 4" id="KW-0349">Heme</keyword>
<dbReference type="InterPro" id="IPR009056">
    <property type="entry name" value="Cyt_c-like_dom"/>
</dbReference>
<dbReference type="InterPro" id="IPR036909">
    <property type="entry name" value="Cyt_c-like_dom_sf"/>
</dbReference>
<feature type="domain" description="Cytochrome c" evidence="5">
    <location>
        <begin position="32"/>
        <end position="147"/>
    </location>
</feature>
<keyword evidence="3 4" id="KW-0408">Iron</keyword>
<dbReference type="SUPFAM" id="SSF46626">
    <property type="entry name" value="Cytochrome c"/>
    <property type="match status" value="1"/>
</dbReference>
<keyword evidence="2 4" id="KW-0479">Metal-binding</keyword>
<reference evidence="6" key="1">
    <citation type="submission" date="2023-02" db="EMBL/GenBank/DDBJ databases">
        <title>Description of Roseinatronobacter alkalisoli sp. nov., an alkaliphilic bacerium isolated from soda soil.</title>
        <authorList>
            <person name="Wei W."/>
        </authorList>
    </citation>
    <scope>NUCLEOTIDE SEQUENCE</scope>
    <source>
        <strain evidence="6">HJB301</strain>
    </source>
</reference>
<keyword evidence="7" id="KW-1185">Reference proteome</keyword>
<sequence length="148" mass="16005">MLYLTAVNAEGGMVKQRRIFAATVLAFAALAPGVQAGERMWADCRTCHAVTAPDGTVLARGGRSGPNLYGIAGRVAGSDGDFRFYSDAMRAARNRSVSWTQDNFVAYLTNPEQFLQRATGNPDASAEMHVELRQGGAALFDYLRSLQQ</sequence>
<dbReference type="Proteomes" id="UP001431784">
    <property type="component" value="Unassembled WGS sequence"/>
</dbReference>
<gene>
    <name evidence="6" type="ORF">PUT78_11320</name>
</gene>
<organism evidence="6 7">
    <name type="scientific">Roseinatronobacter alkalisoli</name>
    <dbReference type="NCBI Taxonomy" id="3028235"/>
    <lineage>
        <taxon>Bacteria</taxon>
        <taxon>Pseudomonadati</taxon>
        <taxon>Pseudomonadota</taxon>
        <taxon>Alphaproteobacteria</taxon>
        <taxon>Rhodobacterales</taxon>
        <taxon>Paracoccaceae</taxon>
        <taxon>Roseinatronobacter</taxon>
    </lineage>
</organism>
<evidence type="ECO:0000256" key="2">
    <source>
        <dbReference type="ARBA" id="ARBA00022723"/>
    </source>
</evidence>
<dbReference type="RefSeq" id="WP_274352372.1">
    <property type="nucleotide sequence ID" value="NZ_JAQZSM010000009.1"/>
</dbReference>
<accession>A0ABT5T996</accession>